<dbReference type="Proteomes" id="UP000758603">
    <property type="component" value="Unassembled WGS sequence"/>
</dbReference>
<name>A0A9P8RLK6_9PEZI</name>
<feature type="transmembrane region" description="Helical" evidence="2">
    <location>
        <begin position="122"/>
        <end position="145"/>
    </location>
</feature>
<proteinExistence type="predicted"/>
<organism evidence="3 4">
    <name type="scientific">Truncatella angustata</name>
    <dbReference type="NCBI Taxonomy" id="152316"/>
    <lineage>
        <taxon>Eukaryota</taxon>
        <taxon>Fungi</taxon>
        <taxon>Dikarya</taxon>
        <taxon>Ascomycota</taxon>
        <taxon>Pezizomycotina</taxon>
        <taxon>Sordariomycetes</taxon>
        <taxon>Xylariomycetidae</taxon>
        <taxon>Amphisphaeriales</taxon>
        <taxon>Sporocadaceae</taxon>
        <taxon>Truncatella</taxon>
    </lineage>
</organism>
<dbReference type="EMBL" id="JAGPXC010000010">
    <property type="protein sequence ID" value="KAH6646306.1"/>
    <property type="molecule type" value="Genomic_DNA"/>
</dbReference>
<keyword evidence="4" id="KW-1185">Reference proteome</keyword>
<feature type="region of interest" description="Disordered" evidence="1">
    <location>
        <begin position="1"/>
        <end position="47"/>
    </location>
</feature>
<comment type="caution">
    <text evidence="3">The sequence shown here is derived from an EMBL/GenBank/DDBJ whole genome shotgun (WGS) entry which is preliminary data.</text>
</comment>
<evidence type="ECO:0000256" key="1">
    <source>
        <dbReference type="SAM" id="MobiDB-lite"/>
    </source>
</evidence>
<dbReference type="AlphaFoldDB" id="A0A9P8RLK6"/>
<protein>
    <submittedName>
        <fullName evidence="3">Uncharacterized protein</fullName>
    </submittedName>
</protein>
<evidence type="ECO:0000256" key="2">
    <source>
        <dbReference type="SAM" id="Phobius"/>
    </source>
</evidence>
<accession>A0A9P8RLK6</accession>
<reference evidence="3" key="1">
    <citation type="journal article" date="2021" name="Nat. Commun.">
        <title>Genetic determinants of endophytism in the Arabidopsis root mycobiome.</title>
        <authorList>
            <person name="Mesny F."/>
            <person name="Miyauchi S."/>
            <person name="Thiergart T."/>
            <person name="Pickel B."/>
            <person name="Atanasova L."/>
            <person name="Karlsson M."/>
            <person name="Huettel B."/>
            <person name="Barry K.W."/>
            <person name="Haridas S."/>
            <person name="Chen C."/>
            <person name="Bauer D."/>
            <person name="Andreopoulos W."/>
            <person name="Pangilinan J."/>
            <person name="LaButti K."/>
            <person name="Riley R."/>
            <person name="Lipzen A."/>
            <person name="Clum A."/>
            <person name="Drula E."/>
            <person name="Henrissat B."/>
            <person name="Kohler A."/>
            <person name="Grigoriev I.V."/>
            <person name="Martin F.M."/>
            <person name="Hacquard S."/>
        </authorList>
    </citation>
    <scope>NUCLEOTIDE SEQUENCE</scope>
    <source>
        <strain evidence="3">MPI-SDFR-AT-0073</strain>
    </source>
</reference>
<dbReference type="GeneID" id="70129799"/>
<sequence length="236" mass="26273">MNQFVMRHSVRGMPTATGEPRDQVNRPKQIRPAPHIPHPPPVSRTRPPEAPAWVQLCRPPNGLDVVHNGGVWAPVDIRRKPACLVSVLMPEPSRLEHGGWGSGCGKGWNAIVVWLPVEGDTVVTAVVVVSASPVAGVLLWLLLMLRVPAKVCHKCERDKSSTGPIQEVCGGSEELMKQRREDLAEQLSEDEARYIFEMSWVRGLVEEVVQLGVHDHEYRYVDGRVDELADEIRVET</sequence>
<keyword evidence="2" id="KW-1133">Transmembrane helix</keyword>
<gene>
    <name evidence="3" type="ORF">BKA67DRAFT_541277</name>
</gene>
<evidence type="ECO:0000313" key="3">
    <source>
        <dbReference type="EMBL" id="KAH6646306.1"/>
    </source>
</evidence>
<dbReference type="RefSeq" id="XP_045952820.1">
    <property type="nucleotide sequence ID" value="XM_046100907.1"/>
</dbReference>
<keyword evidence="2" id="KW-0812">Transmembrane</keyword>
<evidence type="ECO:0000313" key="4">
    <source>
        <dbReference type="Proteomes" id="UP000758603"/>
    </source>
</evidence>
<keyword evidence="2" id="KW-0472">Membrane</keyword>